<evidence type="ECO:0000313" key="1">
    <source>
        <dbReference type="EMBL" id="KDN94827.1"/>
    </source>
</evidence>
<gene>
    <name evidence="1" type="ORF">EI16_00490</name>
</gene>
<comment type="caution">
    <text evidence="1">The sequence shown here is derived from an EMBL/GenBank/DDBJ whole genome shotgun (WGS) entry which is preliminary data.</text>
</comment>
<reference evidence="1 2" key="1">
    <citation type="submission" date="2014-04" db="EMBL/GenBank/DDBJ databases">
        <title>Draft genome sequence of Hydrogenovibrio marinus MH-110, a model organism for aerobic H2 metabolism.</title>
        <authorList>
            <person name="Cha H.J."/>
            <person name="Jo B.H."/>
            <person name="Hwang B.H."/>
        </authorList>
    </citation>
    <scope>NUCLEOTIDE SEQUENCE [LARGE SCALE GENOMIC DNA]</scope>
    <source>
        <strain evidence="1 2">MH-110</strain>
    </source>
</reference>
<organism evidence="1 2">
    <name type="scientific">Hydrogenovibrio marinus</name>
    <dbReference type="NCBI Taxonomy" id="28885"/>
    <lineage>
        <taxon>Bacteria</taxon>
        <taxon>Pseudomonadati</taxon>
        <taxon>Pseudomonadota</taxon>
        <taxon>Gammaproteobacteria</taxon>
        <taxon>Thiotrichales</taxon>
        <taxon>Piscirickettsiaceae</taxon>
        <taxon>Hydrogenovibrio</taxon>
    </lineage>
</organism>
<dbReference type="EMBL" id="JMIU01000001">
    <property type="protein sequence ID" value="KDN94827.1"/>
    <property type="molecule type" value="Genomic_DNA"/>
</dbReference>
<name>A0A066ZMU8_HYDMR</name>
<sequence>MNPQTYDDKLADRARRLEELADDENDIIKDFLDEAVSLNLIGLVQFAKLTELLESKKGVTHGNKKD</sequence>
<evidence type="ECO:0000313" key="2">
    <source>
        <dbReference type="Proteomes" id="UP000027341"/>
    </source>
</evidence>
<protein>
    <submittedName>
        <fullName evidence="1">Uncharacterized protein</fullName>
    </submittedName>
</protein>
<dbReference type="STRING" id="28885.EI16_00490"/>
<dbReference type="RefSeq" id="WP_029908330.1">
    <property type="nucleotide sequence ID" value="NZ_AP020335.1"/>
</dbReference>
<keyword evidence="2" id="KW-1185">Reference proteome</keyword>
<dbReference type="AlphaFoldDB" id="A0A066ZMU8"/>
<accession>A0A066ZMU8</accession>
<proteinExistence type="predicted"/>
<dbReference type="Proteomes" id="UP000027341">
    <property type="component" value="Unassembled WGS sequence"/>
</dbReference>